<organism evidence="2 3">
    <name type="scientific">Vibrio porteresiae DSM 19223</name>
    <dbReference type="NCBI Taxonomy" id="1123496"/>
    <lineage>
        <taxon>Bacteria</taxon>
        <taxon>Pseudomonadati</taxon>
        <taxon>Pseudomonadota</taxon>
        <taxon>Gammaproteobacteria</taxon>
        <taxon>Vibrionales</taxon>
        <taxon>Vibrionaceae</taxon>
        <taxon>Vibrio</taxon>
    </lineage>
</organism>
<evidence type="ECO:0000256" key="1">
    <source>
        <dbReference type="SAM" id="Phobius"/>
    </source>
</evidence>
<feature type="transmembrane region" description="Helical" evidence="1">
    <location>
        <begin position="89"/>
        <end position="114"/>
    </location>
</feature>
<dbReference type="EMBL" id="CP138204">
    <property type="protein sequence ID" value="WPC75920.1"/>
    <property type="molecule type" value="Genomic_DNA"/>
</dbReference>
<evidence type="ECO:0000313" key="2">
    <source>
        <dbReference type="EMBL" id="WPC75920.1"/>
    </source>
</evidence>
<dbReference type="Proteomes" id="UP001304071">
    <property type="component" value="Chromosome 2"/>
</dbReference>
<feature type="transmembrane region" description="Helical" evidence="1">
    <location>
        <begin position="41"/>
        <end position="59"/>
    </location>
</feature>
<dbReference type="RefSeq" id="WP_261897888.1">
    <property type="nucleotide sequence ID" value="NZ_AP024896.1"/>
</dbReference>
<feature type="transmembrane region" description="Helical" evidence="1">
    <location>
        <begin position="12"/>
        <end position="35"/>
    </location>
</feature>
<name>A0ABZ0QKD3_9VIBR</name>
<keyword evidence="1" id="KW-1133">Transmembrane helix</keyword>
<evidence type="ECO:0000313" key="3">
    <source>
        <dbReference type="Proteomes" id="UP001304071"/>
    </source>
</evidence>
<keyword evidence="1" id="KW-0812">Transmembrane</keyword>
<proteinExistence type="predicted"/>
<reference evidence="2 3" key="1">
    <citation type="submission" date="2023-11" db="EMBL/GenBank/DDBJ databases">
        <title>Plant-associative lifestyle of Vibrio porteresiae and its evolutionary dynamics.</title>
        <authorList>
            <person name="Rameshkumar N."/>
            <person name="Kirti K."/>
        </authorList>
    </citation>
    <scope>NUCLEOTIDE SEQUENCE [LARGE SCALE GENOMIC DNA]</scope>
    <source>
        <strain evidence="2 3">MSSRF30</strain>
    </source>
</reference>
<gene>
    <name evidence="2" type="ORF">R8Z52_23690</name>
</gene>
<sequence length="188" mass="21351">MNIQKTQQRILNGFYVFIGVVILVYLSGGMSYVPFESLEHTIFPVSTISLFILFTFFLAKYEGTKKEPAGFKKVALLIKERKIKEVLKLIFFLPIFCAIMGYFVYAVVATLPAFPTKILTVNTEIENAQCIKTGRDKVRGSWSQFKLANGEVWKVAGYGKVCPTSERSCTLKYSEGFLGYYIREVRCS</sequence>
<accession>A0ABZ0QKD3</accession>
<keyword evidence="3" id="KW-1185">Reference proteome</keyword>
<keyword evidence="1" id="KW-0472">Membrane</keyword>
<protein>
    <submittedName>
        <fullName evidence="2">Uncharacterized protein</fullName>
    </submittedName>
</protein>